<dbReference type="STRING" id="168384.SAMN05660368_03529"/>
<gene>
    <name evidence="1" type="ORF">BRYFOR_09449</name>
</gene>
<proteinExistence type="predicted"/>
<dbReference type="Proteomes" id="UP000005561">
    <property type="component" value="Unassembled WGS sequence"/>
</dbReference>
<organism evidence="1 2">
    <name type="scientific">Marvinbryantia formatexigens DSM 14469</name>
    <dbReference type="NCBI Taxonomy" id="478749"/>
    <lineage>
        <taxon>Bacteria</taxon>
        <taxon>Bacillati</taxon>
        <taxon>Bacillota</taxon>
        <taxon>Clostridia</taxon>
        <taxon>Lachnospirales</taxon>
        <taxon>Lachnospiraceae</taxon>
        <taxon>Marvinbryantia</taxon>
    </lineage>
</organism>
<name>C6LLA2_9FIRM</name>
<protein>
    <submittedName>
        <fullName evidence="1">Uncharacterized protein</fullName>
    </submittedName>
</protein>
<evidence type="ECO:0000313" key="1">
    <source>
        <dbReference type="EMBL" id="EET58613.1"/>
    </source>
</evidence>
<evidence type="ECO:0000313" key="2">
    <source>
        <dbReference type="Proteomes" id="UP000005561"/>
    </source>
</evidence>
<sequence>MCRNDVFTDYENRNAKKIVTEINGDGTFQAEDLGVWLRDTGIYDISLLREEGGYLKEEFYSFRQERVDDAYYYNEDASYVDFTCLVKAGDVIAVSDTERETVERVEIDGSFTTRTETTVNVNALLPAVDAP</sequence>
<dbReference type="EMBL" id="ACCL02000028">
    <property type="protein sequence ID" value="EET58613.1"/>
    <property type="molecule type" value="Genomic_DNA"/>
</dbReference>
<accession>C6LLA2</accession>
<comment type="caution">
    <text evidence="1">The sequence shown here is derived from an EMBL/GenBank/DDBJ whole genome shotgun (WGS) entry which is preliminary data.</text>
</comment>
<reference evidence="1" key="1">
    <citation type="submission" date="2009-07" db="EMBL/GenBank/DDBJ databases">
        <authorList>
            <person name="Weinstock G."/>
            <person name="Sodergren E."/>
            <person name="Clifton S."/>
            <person name="Fulton L."/>
            <person name="Fulton B."/>
            <person name="Courtney L."/>
            <person name="Fronick C."/>
            <person name="Harrison M."/>
            <person name="Strong C."/>
            <person name="Farmer C."/>
            <person name="Delahaunty K."/>
            <person name="Markovic C."/>
            <person name="Hall O."/>
            <person name="Minx P."/>
            <person name="Tomlinson C."/>
            <person name="Mitreva M."/>
            <person name="Nelson J."/>
            <person name="Hou S."/>
            <person name="Wollam A."/>
            <person name="Pepin K.H."/>
            <person name="Johnson M."/>
            <person name="Bhonagiri V."/>
            <person name="Nash W.E."/>
            <person name="Warren W."/>
            <person name="Chinwalla A."/>
            <person name="Mardis E.R."/>
            <person name="Wilson R.K."/>
        </authorList>
    </citation>
    <scope>NUCLEOTIDE SEQUENCE [LARGE SCALE GENOMIC DNA]</scope>
    <source>
        <strain evidence="1">DSM 14469</strain>
    </source>
</reference>
<dbReference type="eggNOG" id="ENOG502ZFED">
    <property type="taxonomic scope" value="Bacteria"/>
</dbReference>
<keyword evidence="2" id="KW-1185">Reference proteome</keyword>
<dbReference type="AlphaFoldDB" id="C6LLA2"/>